<feature type="domain" description="FAD-binding PCMH-type" evidence="5">
    <location>
        <begin position="1"/>
        <end position="223"/>
    </location>
</feature>
<sequence length="912" mass="100796">MVLPQTAEDVSRCLSICRRHDAQVTSRGGGTSLAGQTINTGVIIDFSKYMNRILELDLTERTARVEPGCILDHLRDAAGEHGLTFGPDPATHNHNTLGGMIGNNSCGVHSVSSGRTADNVIRLTALTYRGLQLNVGPTSQQEFESILAAGGPRADIYRALDNLRQKYGDLIRDRFPNIPRRVSGYADLDKLLPENGFDVAKALVGTEGTCVTVLEAKLRLVPSPATRVLVILGFRDIAEAADAVPEVLRFEPLAIEGFDAFLVDAMKRKDLHVDKLDILPDASDWLFVELGADSLEEAEERARKLTGHFEKMPSVTANMVADPDRQAQAWLIREAGLPASAYVPDRPEAWEAWEDSAVPPDRLGDYIRELRALYERFGYVSPMYGHFGDGLVRCRVSFDPKSEGGIRDWRRFMEEAADLVVRFGGSLSGEHGDGQARAELLERMYGAELVQAFNEFKAIWDPDGRMNPGKIVHPYPLTSNLRLGPSYKPPPLETTFAFGDEGGFAGAAERCVGVGKCRRVDSEEQVMCPSYIATREEKHSTRGRARLLFEMLHGGPIDKGWRSDQVEDALSLCLACKGCKSDCPVNVDMATYKGEFRSHYYSGRLRPRSAYFMGLIHRWSRAATLAPGLVNFIFRAPGLSTAAKFIGDIAPQRDMPKFARESFVSRFRKRPPHAGGRRVILWPDTFNNYLRPDTAMAAVKCLESAGFTVVVPEQPLCCGRPLYDWGMLSTAKGLWRRTFDALAEEIEAGTPLVGLEPACVAAFKDELVNLFPDDPPARRLASQTHYFSDFMAECLPKGLASPRNVSALVHIHCNHHAVIGKEGERRLFDLLNIDHRVMPSGCCGMAGAFGFERDKYQISMDLAERVLLPAVREAPEDQLIIASGFSCREQIEQGTNRKTLHAAEAVAMQLGL</sequence>
<gene>
    <name evidence="6" type="ORF">J5Y06_06710</name>
</gene>
<dbReference type="RefSeq" id="WP_209334241.1">
    <property type="nucleotide sequence ID" value="NZ_JAGIYY010000001.1"/>
</dbReference>
<dbReference type="InterPro" id="IPR016169">
    <property type="entry name" value="FAD-bd_PCMH_sub2"/>
</dbReference>
<accession>A0A8J7QYK0</accession>
<dbReference type="Gene3D" id="3.30.70.2740">
    <property type="match status" value="1"/>
</dbReference>
<name>A0A8J7QYK0_9HYPH</name>
<protein>
    <submittedName>
        <fullName evidence="6">FAD-binding oxidoreductase</fullName>
    </submittedName>
</protein>
<evidence type="ECO:0000313" key="7">
    <source>
        <dbReference type="Proteomes" id="UP000666240"/>
    </source>
</evidence>
<dbReference type="Pfam" id="PF02913">
    <property type="entry name" value="FAD-oxidase_C"/>
    <property type="match status" value="1"/>
</dbReference>
<dbReference type="Pfam" id="PF13183">
    <property type="entry name" value="Fer4_8"/>
    <property type="match status" value="1"/>
</dbReference>
<proteinExistence type="predicted"/>
<keyword evidence="7" id="KW-1185">Reference proteome</keyword>
<dbReference type="EMBL" id="JAGIYY010000001">
    <property type="protein sequence ID" value="MBP0438335.1"/>
    <property type="molecule type" value="Genomic_DNA"/>
</dbReference>
<keyword evidence="3" id="KW-0274">FAD</keyword>
<evidence type="ECO:0000256" key="1">
    <source>
        <dbReference type="ARBA" id="ARBA00001974"/>
    </source>
</evidence>
<dbReference type="InterPro" id="IPR036318">
    <property type="entry name" value="FAD-bd_PCMH-like_sf"/>
</dbReference>
<dbReference type="SUPFAM" id="SSF46548">
    <property type="entry name" value="alpha-helical ferredoxin"/>
    <property type="match status" value="1"/>
</dbReference>
<dbReference type="GO" id="GO:0004458">
    <property type="term" value="F:D-lactate dehydrogenase (cytochrome) activity"/>
    <property type="evidence" value="ECO:0007669"/>
    <property type="project" value="TreeGrafter"/>
</dbReference>
<dbReference type="SUPFAM" id="SSF56176">
    <property type="entry name" value="FAD-binding/transporter-associated domain-like"/>
    <property type="match status" value="1"/>
</dbReference>
<organism evidence="6 7">
    <name type="scientific">Tianweitania sediminis</name>
    <dbReference type="NCBI Taxonomy" id="1502156"/>
    <lineage>
        <taxon>Bacteria</taxon>
        <taxon>Pseudomonadati</taxon>
        <taxon>Pseudomonadota</taxon>
        <taxon>Alphaproteobacteria</taxon>
        <taxon>Hyphomicrobiales</taxon>
        <taxon>Phyllobacteriaceae</taxon>
        <taxon>Tianweitania</taxon>
    </lineage>
</organism>
<comment type="caution">
    <text evidence="6">The sequence shown here is derived from an EMBL/GenBank/DDBJ whole genome shotgun (WGS) entry which is preliminary data.</text>
</comment>
<dbReference type="InterPro" id="IPR017896">
    <property type="entry name" value="4Fe4S_Fe-S-bd"/>
</dbReference>
<dbReference type="SUPFAM" id="SSF55103">
    <property type="entry name" value="FAD-linked oxidases, C-terminal domain"/>
    <property type="match status" value="1"/>
</dbReference>
<dbReference type="InterPro" id="IPR016164">
    <property type="entry name" value="FAD-linked_Oxase-like_C"/>
</dbReference>
<evidence type="ECO:0000259" key="5">
    <source>
        <dbReference type="PROSITE" id="PS51387"/>
    </source>
</evidence>
<evidence type="ECO:0000256" key="4">
    <source>
        <dbReference type="ARBA" id="ARBA00023002"/>
    </source>
</evidence>
<evidence type="ECO:0000313" key="6">
    <source>
        <dbReference type="EMBL" id="MBP0438335.1"/>
    </source>
</evidence>
<dbReference type="GO" id="GO:0071949">
    <property type="term" value="F:FAD binding"/>
    <property type="evidence" value="ECO:0007669"/>
    <property type="project" value="InterPro"/>
</dbReference>
<dbReference type="AlphaFoldDB" id="A0A8J7QYK0"/>
<dbReference type="Gene3D" id="1.10.45.10">
    <property type="entry name" value="Vanillyl-alcohol Oxidase, Chain A, domain 4"/>
    <property type="match status" value="1"/>
</dbReference>
<dbReference type="InterPro" id="IPR006094">
    <property type="entry name" value="Oxid_FAD_bind_N"/>
</dbReference>
<keyword evidence="4" id="KW-0560">Oxidoreductase</keyword>
<dbReference type="PROSITE" id="PS51387">
    <property type="entry name" value="FAD_PCMH"/>
    <property type="match status" value="1"/>
</dbReference>
<dbReference type="InterPro" id="IPR016171">
    <property type="entry name" value="Vanillyl_alc_oxidase_C-sub2"/>
</dbReference>
<dbReference type="Pfam" id="PF01565">
    <property type="entry name" value="FAD_binding_4"/>
    <property type="match status" value="1"/>
</dbReference>
<evidence type="ECO:0000256" key="2">
    <source>
        <dbReference type="ARBA" id="ARBA00022630"/>
    </source>
</evidence>
<dbReference type="PANTHER" id="PTHR11748">
    <property type="entry name" value="D-LACTATE DEHYDROGENASE"/>
    <property type="match status" value="1"/>
</dbReference>
<dbReference type="InterPro" id="IPR004017">
    <property type="entry name" value="Cys_rich_dom"/>
</dbReference>
<evidence type="ECO:0000256" key="3">
    <source>
        <dbReference type="ARBA" id="ARBA00022827"/>
    </source>
</evidence>
<reference evidence="6" key="1">
    <citation type="submission" date="2021-03" db="EMBL/GenBank/DDBJ databases">
        <title>Genome sequencing and assembly of Tianweitania sediminis.</title>
        <authorList>
            <person name="Chhetri G."/>
        </authorList>
    </citation>
    <scope>NUCLEOTIDE SEQUENCE</scope>
    <source>
        <strain evidence="6">Z8</strain>
    </source>
</reference>
<dbReference type="InterPro" id="IPR016166">
    <property type="entry name" value="FAD-bd_PCMH"/>
</dbReference>
<dbReference type="PANTHER" id="PTHR11748:SF119">
    <property type="entry name" value="D-2-HYDROXYGLUTARATE DEHYDROGENASE"/>
    <property type="match status" value="1"/>
</dbReference>
<comment type="cofactor">
    <cofactor evidence="1">
        <name>FAD</name>
        <dbReference type="ChEBI" id="CHEBI:57692"/>
    </cofactor>
</comment>
<dbReference type="Proteomes" id="UP000666240">
    <property type="component" value="Unassembled WGS sequence"/>
</dbReference>
<dbReference type="Pfam" id="PF02754">
    <property type="entry name" value="CCG"/>
    <property type="match status" value="1"/>
</dbReference>
<dbReference type="InterPro" id="IPR004113">
    <property type="entry name" value="FAD-bd_oxidored_4_C"/>
</dbReference>
<dbReference type="GO" id="GO:1903457">
    <property type="term" value="P:lactate catabolic process"/>
    <property type="evidence" value="ECO:0007669"/>
    <property type="project" value="TreeGrafter"/>
</dbReference>
<dbReference type="Gene3D" id="3.30.465.10">
    <property type="match status" value="1"/>
</dbReference>
<dbReference type="GO" id="GO:0008720">
    <property type="term" value="F:D-lactate dehydrogenase (NAD+) activity"/>
    <property type="evidence" value="ECO:0007669"/>
    <property type="project" value="TreeGrafter"/>
</dbReference>
<keyword evidence="2" id="KW-0285">Flavoprotein</keyword>